<keyword evidence="5 8" id="KW-1133">Transmembrane helix</keyword>
<evidence type="ECO:0000256" key="5">
    <source>
        <dbReference type="ARBA" id="ARBA00022989"/>
    </source>
</evidence>
<feature type="compositionally biased region" description="Polar residues" evidence="7">
    <location>
        <begin position="1"/>
        <end position="20"/>
    </location>
</feature>
<dbReference type="EMBL" id="KZ084146">
    <property type="protein sequence ID" value="OSC97775.1"/>
    <property type="molecule type" value="Genomic_DNA"/>
</dbReference>
<dbReference type="FunFam" id="1.20.1250.20:FF:000286">
    <property type="entry name" value="MFS efflux transporter"/>
    <property type="match status" value="1"/>
</dbReference>
<dbReference type="GO" id="GO:0022857">
    <property type="term" value="F:transmembrane transporter activity"/>
    <property type="evidence" value="ECO:0007669"/>
    <property type="project" value="InterPro"/>
</dbReference>
<reference evidence="10 11" key="1">
    <citation type="journal article" date="2015" name="Biotechnol. Biofuels">
        <title>Enhanced degradation of softwood versus hardwood by the white-rot fungus Pycnoporus coccineus.</title>
        <authorList>
            <person name="Couturier M."/>
            <person name="Navarro D."/>
            <person name="Chevret D."/>
            <person name="Henrissat B."/>
            <person name="Piumi F."/>
            <person name="Ruiz-Duenas F.J."/>
            <person name="Martinez A.T."/>
            <person name="Grigoriev I.V."/>
            <person name="Riley R."/>
            <person name="Lipzen A."/>
            <person name="Berrin J.G."/>
            <person name="Master E.R."/>
            <person name="Rosso M.N."/>
        </authorList>
    </citation>
    <scope>NUCLEOTIDE SEQUENCE [LARGE SCALE GENOMIC DNA]</scope>
    <source>
        <strain evidence="10 11">BRFM310</strain>
    </source>
</reference>
<feature type="transmembrane region" description="Helical" evidence="8">
    <location>
        <begin position="105"/>
        <end position="130"/>
    </location>
</feature>
<feature type="transmembrane region" description="Helical" evidence="8">
    <location>
        <begin position="165"/>
        <end position="184"/>
    </location>
</feature>
<dbReference type="InterPro" id="IPR051788">
    <property type="entry name" value="MFS_Transporter"/>
</dbReference>
<gene>
    <name evidence="10" type="ORF">PYCCODRAFT_1481052</name>
</gene>
<feature type="transmembrane region" description="Helical" evidence="8">
    <location>
        <begin position="280"/>
        <end position="305"/>
    </location>
</feature>
<feature type="transmembrane region" description="Helical" evidence="8">
    <location>
        <begin position="346"/>
        <end position="362"/>
    </location>
</feature>
<evidence type="ECO:0000259" key="9">
    <source>
        <dbReference type="PROSITE" id="PS50850"/>
    </source>
</evidence>
<dbReference type="GO" id="GO:0016020">
    <property type="term" value="C:membrane"/>
    <property type="evidence" value="ECO:0007669"/>
    <property type="project" value="TreeGrafter"/>
</dbReference>
<dbReference type="InterPro" id="IPR020846">
    <property type="entry name" value="MFS_dom"/>
</dbReference>
<dbReference type="OrthoDB" id="413079at2759"/>
<keyword evidence="11" id="KW-1185">Reference proteome</keyword>
<feature type="compositionally biased region" description="Basic and acidic residues" evidence="7">
    <location>
        <begin position="35"/>
        <end position="45"/>
    </location>
</feature>
<organism evidence="10 11">
    <name type="scientific">Trametes coccinea (strain BRFM310)</name>
    <name type="common">Pycnoporus coccineus</name>
    <dbReference type="NCBI Taxonomy" id="1353009"/>
    <lineage>
        <taxon>Eukaryota</taxon>
        <taxon>Fungi</taxon>
        <taxon>Dikarya</taxon>
        <taxon>Basidiomycota</taxon>
        <taxon>Agaricomycotina</taxon>
        <taxon>Agaricomycetes</taxon>
        <taxon>Polyporales</taxon>
        <taxon>Polyporaceae</taxon>
        <taxon>Trametes</taxon>
    </lineage>
</organism>
<dbReference type="GO" id="GO:0012505">
    <property type="term" value="C:endomembrane system"/>
    <property type="evidence" value="ECO:0007669"/>
    <property type="project" value="UniProtKB-SubCell"/>
</dbReference>
<keyword evidence="4 8" id="KW-0812">Transmembrane</keyword>
<name>A0A1Y2I9I5_TRAC3</name>
<dbReference type="InterPro" id="IPR011701">
    <property type="entry name" value="MFS"/>
</dbReference>
<dbReference type="SUPFAM" id="SSF103473">
    <property type="entry name" value="MFS general substrate transporter"/>
    <property type="match status" value="1"/>
</dbReference>
<accession>A0A1Y2I9I5</accession>
<feature type="transmembrane region" description="Helical" evidence="8">
    <location>
        <begin position="317"/>
        <end position="334"/>
    </location>
</feature>
<dbReference type="PROSITE" id="PS50850">
    <property type="entry name" value="MFS"/>
    <property type="match status" value="1"/>
</dbReference>
<dbReference type="AlphaFoldDB" id="A0A1Y2I9I5"/>
<dbReference type="Pfam" id="PF07690">
    <property type="entry name" value="MFS_1"/>
    <property type="match status" value="1"/>
</dbReference>
<dbReference type="Gene3D" id="1.20.1250.20">
    <property type="entry name" value="MFS general substrate transporter like domains"/>
    <property type="match status" value="2"/>
</dbReference>
<feature type="domain" description="Major facilitator superfamily (MFS) profile" evidence="9">
    <location>
        <begin position="72"/>
        <end position="457"/>
    </location>
</feature>
<sequence length="462" mass="49435">MAPTLSSTAMEDTVDTSVSQEKGEMCSSVGQVKGSEAEDTLHPSELEGQTCTTGNDGDKVPTPAMRRRAFLQYLALCCSMFVAGWNDGTLGPLLPRIQEVYHVGYAIVSLIFVVSCTGAVLGSCTFLYLFDRLGYGLVVVLASCMMMVAYCLEAAAVPFPVFVTAYFFIGYGGSFLNSGSNVFLASVSVGKASNRFGILHGVYGLGAMASPLISTQFAQMSRWSFVYLVHLGLLVVTLVMQVLAFKFKGQADCARDIGLPPPETESSLLQRYKRVFCMRVVHLMAFFAFVYVGIEVSIGSWIVTYVINLRHGGPDSGYIPSGLFGGLMLGRVALLPVSKLIGERRVIFVYILAVLGLELAVWHVQSVVADAICVAFIGIFLGPMFPIMTNHAGGILPPDLISGGVGWIASWGAAGAAVFPFVTGAIASKTGIKSLFPLVVALTGLLFCVWACVPRSRRQIKG</sequence>
<feature type="transmembrane region" description="Helical" evidence="8">
    <location>
        <begin position="434"/>
        <end position="453"/>
    </location>
</feature>
<protein>
    <submittedName>
        <fullName evidence="10">MFS general substrate transporter</fullName>
    </submittedName>
</protein>
<feature type="transmembrane region" description="Helical" evidence="8">
    <location>
        <begin position="69"/>
        <end position="85"/>
    </location>
</feature>
<keyword evidence="3" id="KW-0813">Transport</keyword>
<comment type="subcellular location">
    <subcellularLocation>
        <location evidence="1">Endomembrane system</location>
        <topology evidence="1">Multi-pass membrane protein</topology>
    </subcellularLocation>
</comment>
<feature type="region of interest" description="Disordered" evidence="7">
    <location>
        <begin position="1"/>
        <end position="58"/>
    </location>
</feature>
<evidence type="ECO:0000256" key="8">
    <source>
        <dbReference type="SAM" id="Phobius"/>
    </source>
</evidence>
<dbReference type="PANTHER" id="PTHR23514:SF3">
    <property type="entry name" value="BYPASS OF STOP CODON PROTEIN 6"/>
    <property type="match status" value="1"/>
</dbReference>
<dbReference type="PANTHER" id="PTHR23514">
    <property type="entry name" value="BYPASS OF STOP CODON PROTEIN 6"/>
    <property type="match status" value="1"/>
</dbReference>
<evidence type="ECO:0000256" key="3">
    <source>
        <dbReference type="ARBA" id="ARBA00022448"/>
    </source>
</evidence>
<feature type="transmembrane region" description="Helical" evidence="8">
    <location>
        <begin position="225"/>
        <end position="245"/>
    </location>
</feature>
<feature type="transmembrane region" description="Helical" evidence="8">
    <location>
        <begin position="368"/>
        <end position="388"/>
    </location>
</feature>
<evidence type="ECO:0000313" key="10">
    <source>
        <dbReference type="EMBL" id="OSC97775.1"/>
    </source>
</evidence>
<evidence type="ECO:0000256" key="2">
    <source>
        <dbReference type="ARBA" id="ARBA00008335"/>
    </source>
</evidence>
<feature type="transmembrane region" description="Helical" evidence="8">
    <location>
        <begin position="196"/>
        <end position="213"/>
    </location>
</feature>
<feature type="transmembrane region" description="Helical" evidence="8">
    <location>
        <begin position="137"/>
        <end position="159"/>
    </location>
</feature>
<dbReference type="Proteomes" id="UP000193067">
    <property type="component" value="Unassembled WGS sequence"/>
</dbReference>
<evidence type="ECO:0000256" key="1">
    <source>
        <dbReference type="ARBA" id="ARBA00004127"/>
    </source>
</evidence>
<proteinExistence type="inferred from homology"/>
<evidence type="ECO:0000256" key="4">
    <source>
        <dbReference type="ARBA" id="ARBA00022692"/>
    </source>
</evidence>
<feature type="transmembrane region" description="Helical" evidence="8">
    <location>
        <begin position="400"/>
        <end position="422"/>
    </location>
</feature>
<dbReference type="InterPro" id="IPR036259">
    <property type="entry name" value="MFS_trans_sf"/>
</dbReference>
<evidence type="ECO:0000256" key="7">
    <source>
        <dbReference type="SAM" id="MobiDB-lite"/>
    </source>
</evidence>
<comment type="similarity">
    <text evidence="2">Belongs to the major facilitator superfamily.</text>
</comment>
<evidence type="ECO:0000256" key="6">
    <source>
        <dbReference type="ARBA" id="ARBA00023136"/>
    </source>
</evidence>
<evidence type="ECO:0000313" key="11">
    <source>
        <dbReference type="Proteomes" id="UP000193067"/>
    </source>
</evidence>
<keyword evidence="6 8" id="KW-0472">Membrane</keyword>